<evidence type="ECO:0000259" key="13">
    <source>
        <dbReference type="Pfam" id="PF07715"/>
    </source>
</evidence>
<dbReference type="Pfam" id="PF07715">
    <property type="entry name" value="Plug"/>
    <property type="match status" value="1"/>
</dbReference>
<evidence type="ECO:0000256" key="1">
    <source>
        <dbReference type="ARBA" id="ARBA00004571"/>
    </source>
</evidence>
<dbReference type="PROSITE" id="PS52016">
    <property type="entry name" value="TONB_DEPENDENT_REC_3"/>
    <property type="match status" value="1"/>
</dbReference>
<evidence type="ECO:0000256" key="10">
    <source>
        <dbReference type="SAM" id="MobiDB-lite"/>
    </source>
</evidence>
<gene>
    <name evidence="14" type="ORF">NBRC116591_14670</name>
</gene>
<keyword evidence="11" id="KW-0732">Signal</keyword>
<keyword evidence="2 8" id="KW-0813">Transport</keyword>
<protein>
    <submittedName>
        <fullName evidence="14">TonB-dependent receptor</fullName>
    </submittedName>
</protein>
<keyword evidence="5 9" id="KW-0798">TonB box</keyword>
<dbReference type="EMBL" id="BAABWN010000004">
    <property type="protein sequence ID" value="GAA6167657.1"/>
    <property type="molecule type" value="Genomic_DNA"/>
</dbReference>
<comment type="subcellular location">
    <subcellularLocation>
        <location evidence="1 8">Cell outer membrane</location>
        <topology evidence="1 8">Multi-pass membrane protein</topology>
    </subcellularLocation>
</comment>
<dbReference type="InterPro" id="IPR000531">
    <property type="entry name" value="Beta-barrel_TonB"/>
</dbReference>
<feature type="domain" description="TonB-dependent receptor plug" evidence="13">
    <location>
        <begin position="53"/>
        <end position="155"/>
    </location>
</feature>
<evidence type="ECO:0000256" key="5">
    <source>
        <dbReference type="ARBA" id="ARBA00023077"/>
    </source>
</evidence>
<evidence type="ECO:0000256" key="8">
    <source>
        <dbReference type="PROSITE-ProRule" id="PRU01360"/>
    </source>
</evidence>
<feature type="signal peptide" evidence="11">
    <location>
        <begin position="1"/>
        <end position="24"/>
    </location>
</feature>
<dbReference type="Gene3D" id="2.170.130.10">
    <property type="entry name" value="TonB-dependent receptor, plug domain"/>
    <property type="match status" value="1"/>
</dbReference>
<evidence type="ECO:0000256" key="3">
    <source>
        <dbReference type="ARBA" id="ARBA00022452"/>
    </source>
</evidence>
<comment type="similarity">
    <text evidence="8 9">Belongs to the TonB-dependent receptor family.</text>
</comment>
<evidence type="ECO:0000313" key="15">
    <source>
        <dbReference type="Proteomes" id="UP001465153"/>
    </source>
</evidence>
<evidence type="ECO:0000256" key="11">
    <source>
        <dbReference type="SAM" id="SignalP"/>
    </source>
</evidence>
<dbReference type="InterPro" id="IPR010104">
    <property type="entry name" value="TonB_rcpt_bac"/>
</dbReference>
<dbReference type="InterPro" id="IPR012910">
    <property type="entry name" value="Plug_dom"/>
</dbReference>
<proteinExistence type="inferred from homology"/>
<feature type="region of interest" description="Disordered" evidence="10">
    <location>
        <begin position="388"/>
        <end position="413"/>
    </location>
</feature>
<evidence type="ECO:0000256" key="6">
    <source>
        <dbReference type="ARBA" id="ARBA00023136"/>
    </source>
</evidence>
<evidence type="ECO:0000259" key="12">
    <source>
        <dbReference type="Pfam" id="PF00593"/>
    </source>
</evidence>
<organism evidence="14 15">
    <name type="scientific">Sessilibacter corallicola</name>
    <dbReference type="NCBI Taxonomy" id="2904075"/>
    <lineage>
        <taxon>Bacteria</taxon>
        <taxon>Pseudomonadati</taxon>
        <taxon>Pseudomonadota</taxon>
        <taxon>Gammaproteobacteria</taxon>
        <taxon>Cellvibrionales</taxon>
        <taxon>Cellvibrionaceae</taxon>
        <taxon>Sessilibacter</taxon>
    </lineage>
</organism>
<keyword evidence="3 8" id="KW-1134">Transmembrane beta strand</keyword>
<dbReference type="NCBIfam" id="TIGR01782">
    <property type="entry name" value="TonB-Xanth-Caul"/>
    <property type="match status" value="1"/>
</dbReference>
<dbReference type="Gene3D" id="2.40.170.20">
    <property type="entry name" value="TonB-dependent receptor, beta-barrel domain"/>
    <property type="match status" value="1"/>
</dbReference>
<keyword evidence="6 8" id="KW-0472">Membrane</keyword>
<keyword evidence="14" id="KW-0675">Receptor</keyword>
<keyword evidence="7 8" id="KW-0998">Cell outer membrane</keyword>
<evidence type="ECO:0000256" key="4">
    <source>
        <dbReference type="ARBA" id="ARBA00022692"/>
    </source>
</evidence>
<dbReference type="Proteomes" id="UP001465153">
    <property type="component" value="Unassembled WGS sequence"/>
</dbReference>
<comment type="caution">
    <text evidence="14">The sequence shown here is derived from an EMBL/GenBank/DDBJ whole genome shotgun (WGS) entry which is preliminary data.</text>
</comment>
<evidence type="ECO:0000256" key="2">
    <source>
        <dbReference type="ARBA" id="ARBA00022448"/>
    </source>
</evidence>
<dbReference type="Pfam" id="PF00593">
    <property type="entry name" value="TonB_dep_Rec_b-barrel"/>
    <property type="match status" value="1"/>
</dbReference>
<accession>A0ABQ0A7S7</accession>
<reference evidence="14 15" key="1">
    <citation type="submission" date="2024-04" db="EMBL/GenBank/DDBJ databases">
        <title>Draft genome sequence of Sessilibacter corallicola NBRC 116591.</title>
        <authorList>
            <person name="Miyakawa T."/>
            <person name="Kusuya Y."/>
            <person name="Miura T."/>
        </authorList>
    </citation>
    <scope>NUCLEOTIDE SEQUENCE [LARGE SCALE GENOMIC DNA]</scope>
    <source>
        <strain evidence="14 15">KU-00831-HH</strain>
    </source>
</reference>
<evidence type="ECO:0000313" key="14">
    <source>
        <dbReference type="EMBL" id="GAA6167657.1"/>
    </source>
</evidence>
<keyword evidence="4 8" id="KW-0812">Transmembrane</keyword>
<evidence type="ECO:0000256" key="7">
    <source>
        <dbReference type="ARBA" id="ARBA00023237"/>
    </source>
</evidence>
<evidence type="ECO:0000256" key="9">
    <source>
        <dbReference type="RuleBase" id="RU003357"/>
    </source>
</evidence>
<dbReference type="RefSeq" id="WP_353302265.1">
    <property type="nucleotide sequence ID" value="NZ_BAABWN010000004.1"/>
</dbReference>
<dbReference type="InterPro" id="IPR036942">
    <property type="entry name" value="Beta-barrel_TonB_sf"/>
</dbReference>
<feature type="chain" id="PRO_5046574826" evidence="11">
    <location>
        <begin position="25"/>
        <end position="982"/>
    </location>
</feature>
<dbReference type="PANTHER" id="PTHR40980:SF3">
    <property type="entry name" value="TONB-DEPENDENT RECEPTOR-LIKE BETA-BARREL DOMAIN-CONTAINING PROTEIN"/>
    <property type="match status" value="1"/>
</dbReference>
<keyword evidence="15" id="KW-1185">Reference proteome</keyword>
<feature type="domain" description="TonB-dependent receptor-like beta-barrel" evidence="12">
    <location>
        <begin position="413"/>
        <end position="948"/>
    </location>
</feature>
<dbReference type="SUPFAM" id="SSF56935">
    <property type="entry name" value="Porins"/>
    <property type="match status" value="1"/>
</dbReference>
<dbReference type="InterPro" id="IPR037066">
    <property type="entry name" value="Plug_dom_sf"/>
</dbReference>
<sequence>MSKSRYTKLALACCPLFLISWNTAAQEEEKLLEEVVVTASSIRDSLQSALDQKRDAASLVEVIKAEDIGKLPDQNLAEVLENVTGIQITRTAGVGTGVQIRGTSSNRTEINGVSTVGSGTGRSGISFEDVSAAIIASVEVVKSPEAKTIEGSVGGTINLKTIRPLDLDEPLVAARVQGEQSSLSEDGGTSPRYSGTFGNVWETEYGDFGAVISASYSEQDANAFRPRADRDNFVAAGESASADFDFLPAQFFVQDYDDFEFETTNFAGAFEWQANDNLKLYFDAVLNDQERNEESSRVQTSGISTQRFAANITEFETVDFGSLQGINGSQDLGSIAAAVRGIIPAQVDDRFDPNLRLSGDTNSRNTESEIFRFGGEWENEKLKLRVEASTSTSDTRTPSINTTLNFINPNTPIGDDNENATPIEFDLTGGSLTFGIAESEANAPTTAQLLDPANYRLRDVNVRRDIAENTEDAFRIDLSYYLDWKGIRSIDVGYRYNETTSLQDQVRSNLGLRSLDDSPSGDTFASLLTAGPDNFDEADGRDLFFPDFLTIDPSQVISNQEAVLETLNAAILAHQATTGSTRGGIDSPSSSTGAFFDVTEETDAFYAQANFDYDIVRGNFGLRYVDTEINSRGNAVLDGVATPTSSSADYDFLLPRLNLLVDVTENVLVRAGWGEDIRRPDFNDLSTAFSFSTSPNPAVSLGNPGLVPEEVESFDISADWYFAPASVISIGYFHKEREGVFTVQDSDPVEDANGFRDTTDPCEDGGIFNPIADPNVFAPPGTPPGVCVPTSQVVNGSAETTQKGYEITFQYDLGQFEEQLGWASGFGFIANLTEQEFSRSGGDEFFQATSRAQTIFNSLGATDTVTFEAPLVDLSETAYNLTVYYEKYGLSARLRYTWRDEHRSNDFGSTQSRPFGFPVVQEERGQLNASISYDINEKFNIGLEAVNITEEETEQNCVNSGSLLCFQGLTDRRITFGVSYRM</sequence>
<name>A0ABQ0A7S7_9GAMM</name>
<feature type="compositionally biased region" description="Polar residues" evidence="10">
    <location>
        <begin position="388"/>
        <end position="411"/>
    </location>
</feature>
<dbReference type="PANTHER" id="PTHR40980">
    <property type="entry name" value="PLUG DOMAIN-CONTAINING PROTEIN"/>
    <property type="match status" value="1"/>
</dbReference>
<dbReference type="InterPro" id="IPR039426">
    <property type="entry name" value="TonB-dep_rcpt-like"/>
</dbReference>